<evidence type="ECO:0000313" key="3">
    <source>
        <dbReference type="Proteomes" id="UP000030645"/>
    </source>
</evidence>
<dbReference type="AlphaFoldDB" id="W9RAV0"/>
<feature type="compositionally biased region" description="Low complexity" evidence="1">
    <location>
        <begin position="169"/>
        <end position="180"/>
    </location>
</feature>
<feature type="compositionally biased region" description="Low complexity" evidence="1">
    <location>
        <begin position="315"/>
        <end position="326"/>
    </location>
</feature>
<feature type="compositionally biased region" description="Basic residues" evidence="1">
    <location>
        <begin position="394"/>
        <end position="404"/>
    </location>
</feature>
<dbReference type="OrthoDB" id="1709592at2759"/>
<feature type="compositionally biased region" description="Low complexity" evidence="1">
    <location>
        <begin position="88"/>
        <end position="106"/>
    </location>
</feature>
<feature type="compositionally biased region" description="Basic and acidic residues" evidence="1">
    <location>
        <begin position="341"/>
        <end position="374"/>
    </location>
</feature>
<dbReference type="STRING" id="981085.W9RAV0"/>
<feature type="region of interest" description="Disordered" evidence="1">
    <location>
        <begin position="1"/>
        <end position="439"/>
    </location>
</feature>
<name>W9RAV0_9ROSA</name>
<keyword evidence="3" id="KW-1185">Reference proteome</keyword>
<organism evidence="2 3">
    <name type="scientific">Morus notabilis</name>
    <dbReference type="NCBI Taxonomy" id="981085"/>
    <lineage>
        <taxon>Eukaryota</taxon>
        <taxon>Viridiplantae</taxon>
        <taxon>Streptophyta</taxon>
        <taxon>Embryophyta</taxon>
        <taxon>Tracheophyta</taxon>
        <taxon>Spermatophyta</taxon>
        <taxon>Magnoliopsida</taxon>
        <taxon>eudicotyledons</taxon>
        <taxon>Gunneridae</taxon>
        <taxon>Pentapetalae</taxon>
        <taxon>rosids</taxon>
        <taxon>fabids</taxon>
        <taxon>Rosales</taxon>
        <taxon>Moraceae</taxon>
        <taxon>Moreae</taxon>
        <taxon>Morus</taxon>
    </lineage>
</organism>
<feature type="compositionally biased region" description="Low complexity" evidence="1">
    <location>
        <begin position="53"/>
        <end position="73"/>
    </location>
</feature>
<evidence type="ECO:0000256" key="1">
    <source>
        <dbReference type="SAM" id="MobiDB-lite"/>
    </source>
</evidence>
<dbReference type="KEGG" id="mnt:21408577"/>
<feature type="compositionally biased region" description="Low complexity" evidence="1">
    <location>
        <begin position="15"/>
        <end position="42"/>
    </location>
</feature>
<feature type="compositionally biased region" description="Polar residues" evidence="1">
    <location>
        <begin position="241"/>
        <end position="257"/>
    </location>
</feature>
<feature type="compositionally biased region" description="Low complexity" evidence="1">
    <location>
        <begin position="123"/>
        <end position="161"/>
    </location>
</feature>
<feature type="compositionally biased region" description="Polar residues" evidence="1">
    <location>
        <begin position="268"/>
        <end position="284"/>
    </location>
</feature>
<accession>W9RAV0</accession>
<feature type="compositionally biased region" description="Polar residues" evidence="1">
    <location>
        <begin position="560"/>
        <end position="574"/>
    </location>
</feature>
<feature type="region of interest" description="Disordered" evidence="1">
    <location>
        <begin position="554"/>
        <end position="574"/>
    </location>
</feature>
<evidence type="ECO:0000313" key="2">
    <source>
        <dbReference type="EMBL" id="EXB65629.1"/>
    </source>
</evidence>
<dbReference type="Proteomes" id="UP000030645">
    <property type="component" value="Unassembled WGS sequence"/>
</dbReference>
<dbReference type="PANTHER" id="PTHR33472:SF24">
    <property type="entry name" value="VEGETATIVE CELL WALL PROTEIN GP1-LIKE"/>
    <property type="match status" value="1"/>
</dbReference>
<sequence>MAEKRKPFRFRLPWSSPQRTTPQPQRPRPTSKTTRPPSQPTTAVPIQRRAKVEPQSSPPSSSSAAAEATKTSPLATDAKQPQSSPAATESPKITSPSTSSSGATTKPPSPSSAADDARKDTSHSTSSPSRTTVESPKANSQTSSSPSATTAKQASPSSAAAEPRKDTSQSDSSPSSATAIPPSPPRAATESPKATSRPSPSHAAAESRVDFQTVSPSQKRDQSKETFAASSPSKGDSSPSRAASQETTSEVSSPSRKANQEELAPTNGVVTDLSQKKWTSQTPLQEPEPIMEITSETSEKPDSRDDEKARDDSTKASSPAKATPASGEATDEPVSSIAGDQKPRLEFEREPKEPIQEIPKEEKTAKATDKEEPTQKTVIEASGTRKGTKETHNIARKAPRKKRKQETSERKETITSTSSIGKQIKTVIPSQPTEEAPQQREIKKDIFKLVRTLTIRPRFDEKPVTVVTLTGHNRGALMQLTSEAAEKEGSIHIHRGYQTDPDESHETTTDGEASNNGKEFNDRIASGPIPCLNGNAQSVNNSIVFEASVTERSPGVHLSFSRNTSSEAMINSSS</sequence>
<gene>
    <name evidence="2" type="ORF">L484_025896</name>
</gene>
<dbReference type="EMBL" id="KE344513">
    <property type="protein sequence ID" value="EXB65629.1"/>
    <property type="molecule type" value="Genomic_DNA"/>
</dbReference>
<feature type="compositionally biased region" description="Basic and acidic residues" evidence="1">
    <location>
        <begin position="297"/>
        <end position="314"/>
    </location>
</feature>
<proteinExistence type="predicted"/>
<protein>
    <submittedName>
        <fullName evidence="2">Uncharacterized protein</fullName>
    </submittedName>
</protein>
<feature type="compositionally biased region" description="Low complexity" evidence="1">
    <location>
        <begin position="230"/>
        <end position="240"/>
    </location>
</feature>
<dbReference type="PANTHER" id="PTHR33472">
    <property type="entry name" value="OS01G0106600 PROTEIN"/>
    <property type="match status" value="1"/>
</dbReference>
<dbReference type="eggNOG" id="ENOG502QQ4J">
    <property type="taxonomic scope" value="Eukaryota"/>
</dbReference>
<feature type="region of interest" description="Disordered" evidence="1">
    <location>
        <begin position="496"/>
        <end position="522"/>
    </location>
</feature>
<reference evidence="3" key="1">
    <citation type="submission" date="2013-01" db="EMBL/GenBank/DDBJ databases">
        <title>Draft Genome Sequence of a Mulberry Tree, Morus notabilis C.K. Schneid.</title>
        <authorList>
            <person name="He N."/>
            <person name="Zhao S."/>
        </authorList>
    </citation>
    <scope>NUCLEOTIDE SEQUENCE</scope>
</reference>